<dbReference type="Proteomes" id="UP001345963">
    <property type="component" value="Unassembled WGS sequence"/>
</dbReference>
<keyword evidence="3" id="KW-1185">Reference proteome</keyword>
<organism evidence="2 3">
    <name type="scientific">Ataeniobius toweri</name>
    <dbReference type="NCBI Taxonomy" id="208326"/>
    <lineage>
        <taxon>Eukaryota</taxon>
        <taxon>Metazoa</taxon>
        <taxon>Chordata</taxon>
        <taxon>Craniata</taxon>
        <taxon>Vertebrata</taxon>
        <taxon>Euteleostomi</taxon>
        <taxon>Actinopterygii</taxon>
        <taxon>Neopterygii</taxon>
        <taxon>Teleostei</taxon>
        <taxon>Neoteleostei</taxon>
        <taxon>Acanthomorphata</taxon>
        <taxon>Ovalentaria</taxon>
        <taxon>Atherinomorphae</taxon>
        <taxon>Cyprinodontiformes</taxon>
        <taxon>Goodeidae</taxon>
        <taxon>Ataeniobius</taxon>
    </lineage>
</organism>
<evidence type="ECO:0000256" key="1">
    <source>
        <dbReference type="SAM" id="MobiDB-lite"/>
    </source>
</evidence>
<feature type="non-terminal residue" evidence="2">
    <location>
        <position position="99"/>
    </location>
</feature>
<evidence type="ECO:0000313" key="2">
    <source>
        <dbReference type="EMBL" id="MED6256626.1"/>
    </source>
</evidence>
<gene>
    <name evidence="2" type="ORF">ATANTOWER_031076</name>
</gene>
<name>A0ABU7C145_9TELE</name>
<proteinExistence type="predicted"/>
<accession>A0ABU7C145</accession>
<protein>
    <submittedName>
        <fullName evidence="2">Uncharacterized protein</fullName>
    </submittedName>
</protein>
<feature type="compositionally biased region" description="Gly residues" evidence="1">
    <location>
        <begin position="56"/>
        <end position="66"/>
    </location>
</feature>
<feature type="region of interest" description="Disordered" evidence="1">
    <location>
        <begin position="48"/>
        <end position="67"/>
    </location>
</feature>
<sequence>MKALLQCLRADGGSGEISPPEQGGSSNCEIDAISVAALSTLFREDFPELGSRTSGSGSGASHGGAGEPVSAAIRTALGRFRIRIRISFIAKFVHTNKEF</sequence>
<reference evidence="2 3" key="1">
    <citation type="submission" date="2021-07" db="EMBL/GenBank/DDBJ databases">
        <authorList>
            <person name="Palmer J.M."/>
        </authorList>
    </citation>
    <scope>NUCLEOTIDE SEQUENCE [LARGE SCALE GENOMIC DNA]</scope>
    <source>
        <strain evidence="2 3">AT_MEX2019</strain>
        <tissue evidence="2">Muscle</tissue>
    </source>
</reference>
<evidence type="ECO:0000313" key="3">
    <source>
        <dbReference type="Proteomes" id="UP001345963"/>
    </source>
</evidence>
<comment type="caution">
    <text evidence="2">The sequence shown here is derived from an EMBL/GenBank/DDBJ whole genome shotgun (WGS) entry which is preliminary data.</text>
</comment>
<dbReference type="EMBL" id="JAHUTI010077410">
    <property type="protein sequence ID" value="MED6256626.1"/>
    <property type="molecule type" value="Genomic_DNA"/>
</dbReference>